<organism evidence="3 4">
    <name type="scientific">Massilia phyllostachyos</name>
    <dbReference type="NCBI Taxonomy" id="2898585"/>
    <lineage>
        <taxon>Bacteria</taxon>
        <taxon>Pseudomonadati</taxon>
        <taxon>Pseudomonadota</taxon>
        <taxon>Betaproteobacteria</taxon>
        <taxon>Burkholderiales</taxon>
        <taxon>Oxalobacteraceae</taxon>
        <taxon>Telluria group</taxon>
        <taxon>Massilia</taxon>
    </lineage>
</organism>
<keyword evidence="1" id="KW-0175">Coiled coil</keyword>
<name>A0ABS8QD53_9BURK</name>
<evidence type="ECO:0000256" key="1">
    <source>
        <dbReference type="SAM" id="Coils"/>
    </source>
</evidence>
<sequence length="1159" mass="131135">MNAPSGFDPPSQQSQLDLADLADPGDALPDAQAQARLDTDPPAPGLDVPGRAGFRLHRFEVYNWGTFHQRVWRMHPGGDNMLLTGDIGSGKSTLVDALTTLLVPANKISYNKAAGAEARERSLRTYVLGHYKSERGDTGMTARAVPLRDHHSYSVLLGEFRNEGFDQVVTLAQVFWLKDPRGQPERFYVVADAGLSIAEHFAGFGTDITQLRKRLRAIAGVTLFDTFPPYGAEFRRRFGIASEQAMDLFNQTVSMKSVGNLTEFVREHMLEPFPVQARIDALIAHFDDLNRAHEAVLKAQAQIDALLPLSADCDRHAALVQSVEELRACRDALRPWFAGLKAALLDKRIANLEAEEERATGMLAQLQELRRAQARTRDELTTAISANGGNRIEQIRSEIARLQLTRQEKSGRADKYQLIAGAVGLPGALDTDTFNANRRAIEQGQADCIAQRDERSNRLTEAGVTVRELRRLHGELTGELDSLRQRRSNIPRQMLMVREALCDSLAIPADKLPFAGELIQVRDEERAWEGAAERLLHAFGLSLLVPEAYYAQVAAWADRTHLGARLVYYRVRPAVAAERQATHPQSLARKVAIQPDSPFYAWIEAELVRRFDYACCDSMDQFRREQRAITANGQVKAGGERHEKDDRHQIDDRTRYVLGWTNEAKIAALAKQERDLATRILAHAQQIHTLKGEVDEWNKLHGLWQQLAVYADFAELDWKPLVSAIDQLEREQQELAASSDLLRTLQEQLREIEAAQLDTDAQLSAADKVAGTVAEKLKQARHLREEAVLLSTSFDDARRATLEPTLEALRAEALGEHVLTVESADNRERDMREFLQARIDAEGKKIERLRDAIISAMQNYVLTWPLDAREVDVNIEAAAEFRRMLHGLQADDLPRFASRFKELLNENTIREIAGFQSQLKRERETIRERIDTINTSLYAIDYNPNRYIALEAEPSLDADLRDFQHDLRSCTEGALSGSSDEEYTESKFLQVRRIIERFRGREGSAELDRRWTRKVTDVRNWFVFSASERWREDDREHEHYSDAGGKSGGQKEKLAYTVLAASLAYQFGLEWGAVRSRSFRFVVIDEAFGRGSDESARYGLELFRRMNLQLLIVTPLQKIHIIEPYVAGLGFVHSEEGRQSMLRYLSIEEFRSEREARGG</sequence>
<evidence type="ECO:0000313" key="3">
    <source>
        <dbReference type="EMBL" id="MCD2519679.1"/>
    </source>
</evidence>
<feature type="coiled-coil region" evidence="1">
    <location>
        <begin position="728"/>
        <end position="762"/>
    </location>
</feature>
<keyword evidence="4" id="KW-1185">Reference proteome</keyword>
<evidence type="ECO:0000256" key="2">
    <source>
        <dbReference type="SAM" id="MobiDB-lite"/>
    </source>
</evidence>
<feature type="coiled-coil region" evidence="1">
    <location>
        <begin position="349"/>
        <end position="412"/>
    </location>
</feature>
<gene>
    <name evidence="3" type="ORF">LQ564_25570</name>
</gene>
<comment type="caution">
    <text evidence="3">The sequence shown here is derived from an EMBL/GenBank/DDBJ whole genome shotgun (WGS) entry which is preliminary data.</text>
</comment>
<accession>A0ABS8QD53</accession>
<dbReference type="Gene3D" id="3.40.50.300">
    <property type="entry name" value="P-loop containing nucleotide triphosphate hydrolases"/>
    <property type="match status" value="1"/>
</dbReference>
<feature type="compositionally biased region" description="Low complexity" evidence="2">
    <location>
        <begin position="15"/>
        <end position="28"/>
    </location>
</feature>
<dbReference type="Pfam" id="PF13558">
    <property type="entry name" value="SbcC_Walker_B"/>
    <property type="match status" value="1"/>
</dbReference>
<protein>
    <submittedName>
        <fullName evidence="3">ATP-dependent exonuclease SbcCD, C subunit-like protein</fullName>
    </submittedName>
</protein>
<dbReference type="InterPro" id="IPR027417">
    <property type="entry name" value="P-loop_NTPase"/>
</dbReference>
<dbReference type="SUPFAM" id="SSF52540">
    <property type="entry name" value="P-loop containing nucleoside triphosphate hydrolases"/>
    <property type="match status" value="1"/>
</dbReference>
<evidence type="ECO:0000313" key="4">
    <source>
        <dbReference type="Proteomes" id="UP001179361"/>
    </source>
</evidence>
<dbReference type="Pfam" id="PF13555">
    <property type="entry name" value="AAA_29"/>
    <property type="match status" value="1"/>
</dbReference>
<dbReference type="Proteomes" id="UP001179361">
    <property type="component" value="Unassembled WGS sequence"/>
</dbReference>
<proteinExistence type="predicted"/>
<reference evidence="3" key="1">
    <citation type="submission" date="2021-11" db="EMBL/GenBank/DDBJ databases">
        <title>The complete genome of Massilia sp sp. G4R7.</title>
        <authorList>
            <person name="Liu L."/>
            <person name="Yue J."/>
            <person name="Yuan J."/>
            <person name="Yang F."/>
            <person name="Li L."/>
        </authorList>
    </citation>
    <scope>NUCLEOTIDE SEQUENCE</scope>
    <source>
        <strain evidence="3">G4R7</strain>
    </source>
</reference>
<dbReference type="EMBL" id="JAJNOC010000020">
    <property type="protein sequence ID" value="MCD2519679.1"/>
    <property type="molecule type" value="Genomic_DNA"/>
</dbReference>
<feature type="region of interest" description="Disordered" evidence="2">
    <location>
        <begin position="1"/>
        <end position="28"/>
    </location>
</feature>
<dbReference type="RefSeq" id="WP_231060947.1">
    <property type="nucleotide sequence ID" value="NZ_JAJNOC010000020.1"/>
</dbReference>